<comment type="caution">
    <text evidence="4">The sequence shown here is derived from an EMBL/GenBank/DDBJ whole genome shotgun (WGS) entry which is preliminary data.</text>
</comment>
<dbReference type="PROSITE" id="PS51257">
    <property type="entry name" value="PROKAR_LIPOPROTEIN"/>
    <property type="match status" value="1"/>
</dbReference>
<proteinExistence type="predicted"/>
<evidence type="ECO:0000256" key="1">
    <source>
        <dbReference type="SAM" id="MobiDB-lite"/>
    </source>
</evidence>
<feature type="compositionally biased region" description="Basic residues" evidence="1">
    <location>
        <begin position="29"/>
        <end position="47"/>
    </location>
</feature>
<evidence type="ECO:0000259" key="3">
    <source>
        <dbReference type="PROSITE" id="PS50814"/>
    </source>
</evidence>
<organism evidence="4 5">
    <name type="scientific">Streptomyces botrytidirepellens</name>
    <dbReference type="NCBI Taxonomy" id="2486417"/>
    <lineage>
        <taxon>Bacteria</taxon>
        <taxon>Bacillati</taxon>
        <taxon>Actinomycetota</taxon>
        <taxon>Actinomycetes</taxon>
        <taxon>Kitasatosporales</taxon>
        <taxon>Streptomycetaceae</taxon>
        <taxon>Streptomyces</taxon>
    </lineage>
</organism>
<keyword evidence="2" id="KW-0732">Signal</keyword>
<dbReference type="AlphaFoldDB" id="A0A3M8SK78"/>
<evidence type="ECO:0000256" key="2">
    <source>
        <dbReference type="SAM" id="SignalP"/>
    </source>
</evidence>
<sequence length="209" mass="22523">MLNKTTWLRIATPVAVLALALTACGSPGKKSHTSTSHKNKPHSRFSAHKNGERGASAAAKAVLKPGQSASRAFKEDTGVKPYYSITARRVDVGTAADATSLVSDPKDARGKVPATGYVTYRHMAGDVVKEWPRVGDYADVYADGQRGAKVIGGDAPKGCTDSDDIKNWKDGQSYTLCNTFLIPADTKRLEIAWTEIGGKPFVWKFPARR</sequence>
<dbReference type="EMBL" id="RIBZ01000862">
    <property type="protein sequence ID" value="RNF81691.1"/>
    <property type="molecule type" value="Genomic_DNA"/>
</dbReference>
<feature type="region of interest" description="Disordered" evidence="1">
    <location>
        <begin position="26"/>
        <end position="61"/>
    </location>
</feature>
<feature type="chain" id="PRO_5018309796" description="WIF domain-containing protein" evidence="2">
    <location>
        <begin position="26"/>
        <end position="209"/>
    </location>
</feature>
<keyword evidence="5" id="KW-1185">Reference proteome</keyword>
<name>A0A3M8SK78_9ACTN</name>
<dbReference type="PROSITE" id="PS50814">
    <property type="entry name" value="WIF"/>
    <property type="match status" value="1"/>
</dbReference>
<gene>
    <name evidence="4" type="ORF">EEJ42_46170</name>
</gene>
<protein>
    <recommendedName>
        <fullName evidence="3">WIF domain-containing protein</fullName>
    </recommendedName>
</protein>
<dbReference type="InterPro" id="IPR003306">
    <property type="entry name" value="WIF"/>
</dbReference>
<evidence type="ECO:0000313" key="4">
    <source>
        <dbReference type="EMBL" id="RNF81691.1"/>
    </source>
</evidence>
<evidence type="ECO:0000313" key="5">
    <source>
        <dbReference type="Proteomes" id="UP000275401"/>
    </source>
</evidence>
<dbReference type="RefSeq" id="WP_123108118.1">
    <property type="nucleotide sequence ID" value="NZ_RIBZ01000862.1"/>
</dbReference>
<feature type="signal peptide" evidence="2">
    <location>
        <begin position="1"/>
        <end position="25"/>
    </location>
</feature>
<accession>A0A3M8SK78</accession>
<dbReference type="Proteomes" id="UP000275401">
    <property type="component" value="Unassembled WGS sequence"/>
</dbReference>
<reference evidence="4 5" key="1">
    <citation type="submission" date="2018-11" db="EMBL/GenBank/DDBJ databases">
        <title>The Potential of Streptomyces as Biocontrol Agents against the Tomato grey mould, Botrytis cinerea (Gray mold) Frontiers in Microbiology.</title>
        <authorList>
            <person name="Li D."/>
        </authorList>
    </citation>
    <scope>NUCLEOTIDE SEQUENCE [LARGE SCALE GENOMIC DNA]</scope>
    <source>
        <strain evidence="4 5">NEAU-LD23</strain>
    </source>
</reference>
<feature type="domain" description="WIF" evidence="3">
    <location>
        <begin position="140"/>
        <end position="209"/>
    </location>
</feature>